<accession>A0ACA9KQL4</accession>
<name>A0ACA9KQL4_9GLOM</name>
<protein>
    <submittedName>
        <fullName evidence="1">12492_t:CDS:1</fullName>
    </submittedName>
</protein>
<dbReference type="EMBL" id="CAJVPT010002719">
    <property type="protein sequence ID" value="CAG8486293.1"/>
    <property type="molecule type" value="Genomic_DNA"/>
</dbReference>
<proteinExistence type="predicted"/>
<sequence length="200" mass="21729">MKTQISKTVDSVGTIEMESGISDSASDYKDSQMENEYDAATNRKKCDSSLPDILAVLSIIVVVDPNAGQEDAYNQVISTQLGNEIGLGGLVSALIAVSSIGAVGSMVWSGSRIIAAAATKDYIPFCSPKLRNFHKKYYTPFNALIFQWIYCSFIVLFFPSNNPYDALTNMAQYSSLIFYGLSALGLLKNRENSTSSIQDG</sequence>
<evidence type="ECO:0000313" key="2">
    <source>
        <dbReference type="Proteomes" id="UP000789525"/>
    </source>
</evidence>
<organism evidence="1 2">
    <name type="scientific">Acaulospora colombiana</name>
    <dbReference type="NCBI Taxonomy" id="27376"/>
    <lineage>
        <taxon>Eukaryota</taxon>
        <taxon>Fungi</taxon>
        <taxon>Fungi incertae sedis</taxon>
        <taxon>Mucoromycota</taxon>
        <taxon>Glomeromycotina</taxon>
        <taxon>Glomeromycetes</taxon>
        <taxon>Diversisporales</taxon>
        <taxon>Acaulosporaceae</taxon>
        <taxon>Acaulospora</taxon>
    </lineage>
</organism>
<comment type="caution">
    <text evidence="1">The sequence shown here is derived from an EMBL/GenBank/DDBJ whole genome shotgun (WGS) entry which is preliminary data.</text>
</comment>
<keyword evidence="2" id="KW-1185">Reference proteome</keyword>
<dbReference type="Proteomes" id="UP000789525">
    <property type="component" value="Unassembled WGS sequence"/>
</dbReference>
<gene>
    <name evidence="1" type="ORF">ACOLOM_LOCUS2200</name>
</gene>
<reference evidence="1" key="1">
    <citation type="submission" date="2021-06" db="EMBL/GenBank/DDBJ databases">
        <authorList>
            <person name="Kallberg Y."/>
            <person name="Tangrot J."/>
            <person name="Rosling A."/>
        </authorList>
    </citation>
    <scope>NUCLEOTIDE SEQUENCE</scope>
    <source>
        <strain evidence="1">CL356</strain>
    </source>
</reference>
<evidence type="ECO:0000313" key="1">
    <source>
        <dbReference type="EMBL" id="CAG8486293.1"/>
    </source>
</evidence>